<dbReference type="SUPFAM" id="SSF53822">
    <property type="entry name" value="Periplasmic binding protein-like I"/>
    <property type="match status" value="1"/>
</dbReference>
<dbReference type="GO" id="GO:0000976">
    <property type="term" value="F:transcription cis-regulatory region binding"/>
    <property type="evidence" value="ECO:0007669"/>
    <property type="project" value="TreeGrafter"/>
</dbReference>
<dbReference type="SUPFAM" id="SSF47413">
    <property type="entry name" value="lambda repressor-like DNA-binding domains"/>
    <property type="match status" value="1"/>
</dbReference>
<dbReference type="EMBL" id="CP003984">
    <property type="protein sequence ID" value="AII87881.1"/>
    <property type="molecule type" value="Genomic_DNA"/>
</dbReference>
<protein>
    <submittedName>
        <fullName evidence="5">HTH-type transcriptional regulator, GntR family</fullName>
    </submittedName>
</protein>
<evidence type="ECO:0000256" key="2">
    <source>
        <dbReference type="ARBA" id="ARBA00023125"/>
    </source>
</evidence>
<dbReference type="Gene3D" id="3.40.50.2300">
    <property type="match status" value="2"/>
</dbReference>
<dbReference type="Pfam" id="PF00532">
    <property type="entry name" value="Peripla_BP_1"/>
    <property type="match status" value="1"/>
</dbReference>
<keyword evidence="3" id="KW-0804">Transcription</keyword>
<dbReference type="CDD" id="cd01575">
    <property type="entry name" value="PBP1_GntR"/>
    <property type="match status" value="1"/>
</dbReference>
<dbReference type="PANTHER" id="PTHR30146">
    <property type="entry name" value="LACI-RELATED TRANSCRIPTIONAL REPRESSOR"/>
    <property type="match status" value="1"/>
</dbReference>
<name>A0AAN0VJ68_9RHOB</name>
<keyword evidence="6" id="KW-1185">Reference proteome</keyword>
<dbReference type="InterPro" id="IPR010982">
    <property type="entry name" value="Lambda_DNA-bd_dom_sf"/>
</dbReference>
<reference evidence="5 6" key="1">
    <citation type="journal article" date="2014" name="ISME J.">
        <title>Adaptation of an abundant Roseobacter RCA organism to pelagic systems revealed by genomic and transcriptomic analyses.</title>
        <authorList>
            <person name="Voget S."/>
            <person name="Wemheuer B."/>
            <person name="Brinkhoff T."/>
            <person name="Vollmers J."/>
            <person name="Dietrich S."/>
            <person name="Giebel H.A."/>
            <person name="Beardsley C."/>
            <person name="Sardemann C."/>
            <person name="Bakenhus I."/>
            <person name="Billerbeck S."/>
            <person name="Daniel R."/>
            <person name="Simon M."/>
        </authorList>
    </citation>
    <scope>NUCLEOTIDE SEQUENCE [LARGE SCALE GENOMIC DNA]</scope>
    <source>
        <strain evidence="5 6">RCA23</strain>
    </source>
</reference>
<proteinExistence type="predicted"/>
<dbReference type="KEGG" id="ptp:RCA23_c23580"/>
<dbReference type="Pfam" id="PF00356">
    <property type="entry name" value="LacI"/>
    <property type="match status" value="1"/>
</dbReference>
<organism evidence="5 6">
    <name type="scientific">Planktomarina temperata RCA23</name>
    <dbReference type="NCBI Taxonomy" id="666509"/>
    <lineage>
        <taxon>Bacteria</taxon>
        <taxon>Pseudomonadati</taxon>
        <taxon>Pseudomonadota</taxon>
        <taxon>Alphaproteobacteria</taxon>
        <taxon>Rhodobacterales</taxon>
        <taxon>Paracoccaceae</taxon>
        <taxon>Planktomarina</taxon>
    </lineage>
</organism>
<feature type="domain" description="HTH lacI-type" evidence="4">
    <location>
        <begin position="18"/>
        <end position="67"/>
    </location>
</feature>
<dbReference type="CDD" id="cd01392">
    <property type="entry name" value="HTH_LacI"/>
    <property type="match status" value="1"/>
</dbReference>
<keyword evidence="1" id="KW-0805">Transcription regulation</keyword>
<dbReference type="RefSeq" id="WP_052377167.1">
    <property type="nucleotide sequence ID" value="NZ_CP003984.1"/>
</dbReference>
<gene>
    <name evidence="5" type="ORF">RCA23_c23580</name>
</gene>
<evidence type="ECO:0000256" key="1">
    <source>
        <dbReference type="ARBA" id="ARBA00023015"/>
    </source>
</evidence>
<evidence type="ECO:0000313" key="5">
    <source>
        <dbReference type="EMBL" id="AII87881.1"/>
    </source>
</evidence>
<dbReference type="InterPro" id="IPR028082">
    <property type="entry name" value="Peripla_BP_I"/>
</dbReference>
<evidence type="ECO:0000259" key="4">
    <source>
        <dbReference type="PROSITE" id="PS50932"/>
    </source>
</evidence>
<dbReference type="PROSITE" id="PS50932">
    <property type="entry name" value="HTH_LACI_2"/>
    <property type="match status" value="1"/>
</dbReference>
<evidence type="ECO:0000313" key="6">
    <source>
        <dbReference type="Proteomes" id="UP000028680"/>
    </source>
</evidence>
<dbReference type="SMART" id="SM00354">
    <property type="entry name" value="HTH_LACI"/>
    <property type="match status" value="1"/>
</dbReference>
<keyword evidence="2" id="KW-0238">DNA-binding</keyword>
<dbReference type="PANTHER" id="PTHR30146:SF33">
    <property type="entry name" value="TRANSCRIPTIONAL REGULATOR"/>
    <property type="match status" value="1"/>
</dbReference>
<evidence type="ECO:0000256" key="3">
    <source>
        <dbReference type="ARBA" id="ARBA00023163"/>
    </source>
</evidence>
<dbReference type="InterPro" id="IPR000843">
    <property type="entry name" value="HTH_LacI"/>
</dbReference>
<dbReference type="InterPro" id="IPR001761">
    <property type="entry name" value="Peripla_BP/Lac1_sug-bd_dom"/>
</dbReference>
<sequence length="345" mass="37103">MATYKNELSNAGSSLTCVAEHAGVSAMTVSRVLNQPNKVAEATRQKVEASLDALGYVPNLAANTLRRERSGVIVAMVPTVENSIFSDTIQGISDILEAAGYQLLLGCTSYDLEKEEKLTRAFLGRRPDGIILTGVSHTDTTRALLKNAGVPIVEMWDFSDQCSENCVGFDNYKAGYEIARYMLECGYENIGLVATTLEHEAHEFRAAKRSAGIYAAFRDANRPAPLRRNVSDPLAIDECGATAADFVAANPEFDAIICSSEVLGVGAIKELHGRGWQIPEKIGVAGIGDANIAGLVHPGLTTIKIPGKRIGERSAEILVERLRGSHDLAIQEDIGFQLVVRGSTK</sequence>
<dbReference type="Gene3D" id="1.10.260.40">
    <property type="entry name" value="lambda repressor-like DNA-binding domains"/>
    <property type="match status" value="1"/>
</dbReference>
<dbReference type="AlphaFoldDB" id="A0AAN0VJ68"/>
<dbReference type="Proteomes" id="UP000028680">
    <property type="component" value="Chromosome"/>
</dbReference>
<dbReference type="GO" id="GO:0003700">
    <property type="term" value="F:DNA-binding transcription factor activity"/>
    <property type="evidence" value="ECO:0007669"/>
    <property type="project" value="TreeGrafter"/>
</dbReference>
<accession>A0AAN0VJ68</accession>